<dbReference type="AlphaFoldDB" id="A0A2G5SDL8"/>
<name>A0A2G5SDL8_9PELO</name>
<dbReference type="Proteomes" id="UP000230233">
    <property type="component" value="Unassembled WGS sequence"/>
</dbReference>
<dbReference type="EMBL" id="PDUG01000016">
    <property type="protein sequence ID" value="PIC13022.1"/>
    <property type="molecule type" value="Genomic_DNA"/>
</dbReference>
<organism evidence="2 3">
    <name type="scientific">Caenorhabditis nigoni</name>
    <dbReference type="NCBI Taxonomy" id="1611254"/>
    <lineage>
        <taxon>Eukaryota</taxon>
        <taxon>Metazoa</taxon>
        <taxon>Ecdysozoa</taxon>
        <taxon>Nematoda</taxon>
        <taxon>Chromadorea</taxon>
        <taxon>Rhabditida</taxon>
        <taxon>Rhabditina</taxon>
        <taxon>Rhabditomorpha</taxon>
        <taxon>Rhabditoidea</taxon>
        <taxon>Rhabditidae</taxon>
        <taxon>Peloderinae</taxon>
        <taxon>Caenorhabditis</taxon>
    </lineage>
</organism>
<feature type="compositionally biased region" description="Polar residues" evidence="1">
    <location>
        <begin position="1"/>
        <end position="25"/>
    </location>
</feature>
<feature type="region of interest" description="Disordered" evidence="1">
    <location>
        <begin position="1"/>
        <end position="98"/>
    </location>
</feature>
<feature type="compositionally biased region" description="Basic residues" evidence="1">
    <location>
        <begin position="59"/>
        <end position="69"/>
    </location>
</feature>
<evidence type="ECO:0000313" key="2">
    <source>
        <dbReference type="EMBL" id="PIC13022.1"/>
    </source>
</evidence>
<proteinExistence type="predicted"/>
<evidence type="ECO:0000256" key="1">
    <source>
        <dbReference type="SAM" id="MobiDB-lite"/>
    </source>
</evidence>
<keyword evidence="3" id="KW-1185">Reference proteome</keyword>
<comment type="caution">
    <text evidence="2">The sequence shown here is derived from an EMBL/GenBank/DDBJ whole genome shotgun (WGS) entry which is preliminary data.</text>
</comment>
<reference evidence="3" key="1">
    <citation type="submission" date="2017-10" db="EMBL/GenBank/DDBJ databases">
        <title>Rapid genome shrinkage in a self-fertile nematode reveals novel sperm competition proteins.</title>
        <authorList>
            <person name="Yin D."/>
            <person name="Schwarz E.M."/>
            <person name="Thomas C.G."/>
            <person name="Felde R.L."/>
            <person name="Korf I.F."/>
            <person name="Cutter A.D."/>
            <person name="Schartner C.M."/>
            <person name="Ralston E.J."/>
            <person name="Meyer B.J."/>
            <person name="Haag E.S."/>
        </authorList>
    </citation>
    <scope>NUCLEOTIDE SEQUENCE [LARGE SCALE GENOMIC DNA]</scope>
    <source>
        <strain evidence="3">JU1422</strain>
    </source>
</reference>
<sequence length="98" mass="11079">MKNKNLTDTDGTATKSQGSKAASSSEIRKSQEPFHNKKPGLRKTICQPSKNRTPILAGKRSKVHIKTPKHREVGSSCRTNHQLPKKARKVHRQQSRKR</sequence>
<gene>
    <name evidence="2" type="ORF">B9Z55_028096</name>
</gene>
<feature type="compositionally biased region" description="Basic and acidic residues" evidence="1">
    <location>
        <begin position="26"/>
        <end position="35"/>
    </location>
</feature>
<feature type="compositionally biased region" description="Basic residues" evidence="1">
    <location>
        <begin position="83"/>
        <end position="98"/>
    </location>
</feature>
<accession>A0A2G5SDL8</accession>
<protein>
    <submittedName>
        <fullName evidence="2">Uncharacterized protein</fullName>
    </submittedName>
</protein>
<evidence type="ECO:0000313" key="3">
    <source>
        <dbReference type="Proteomes" id="UP000230233"/>
    </source>
</evidence>